<dbReference type="Gene3D" id="3.10.580.10">
    <property type="entry name" value="CBS-domain"/>
    <property type="match status" value="1"/>
</dbReference>
<dbReference type="InterPro" id="IPR051257">
    <property type="entry name" value="Diverse_CBS-Domain"/>
</dbReference>
<sequence>MRTPVSTLLRGKAGQLHVLGPDATVADAVHEMNRHDVGAVLVMDPEQNLLGIFTERDVLRRVIEANLDHARTPLEQVMTRKVICLRPDTPVQDALALVSSHNIRHLPVVENERVLGMISVRDLTTALVSEREHELAELTDYIYGSYGGHAGG</sequence>
<protein>
    <submittedName>
        <fullName evidence="4">Signal transduction protein</fullName>
    </submittedName>
</protein>
<dbReference type="PANTHER" id="PTHR43080:SF2">
    <property type="entry name" value="CBS DOMAIN-CONTAINING PROTEIN"/>
    <property type="match status" value="1"/>
</dbReference>
<evidence type="ECO:0000256" key="2">
    <source>
        <dbReference type="PROSITE-ProRule" id="PRU00703"/>
    </source>
</evidence>
<dbReference type="SUPFAM" id="SSF54631">
    <property type="entry name" value="CBS-domain pair"/>
    <property type="match status" value="1"/>
</dbReference>
<dbReference type="InterPro" id="IPR000644">
    <property type="entry name" value="CBS_dom"/>
</dbReference>
<dbReference type="Proteomes" id="UP000245474">
    <property type="component" value="Unassembled WGS sequence"/>
</dbReference>
<dbReference type="EMBL" id="QFFI01000008">
    <property type="protein sequence ID" value="PWG63862.1"/>
    <property type="molecule type" value="Genomic_DNA"/>
</dbReference>
<dbReference type="CDD" id="cd04623">
    <property type="entry name" value="CBS_pair_bac_euk"/>
    <property type="match status" value="1"/>
</dbReference>
<evidence type="ECO:0000259" key="3">
    <source>
        <dbReference type="PROSITE" id="PS51371"/>
    </source>
</evidence>
<dbReference type="RefSeq" id="WP_109677480.1">
    <property type="nucleotide sequence ID" value="NZ_CP086615.1"/>
</dbReference>
<organism evidence="4 5">
    <name type="scientific">Sediminicurvatus halobius</name>
    <dbReference type="NCBI Taxonomy" id="2182432"/>
    <lineage>
        <taxon>Bacteria</taxon>
        <taxon>Pseudomonadati</taxon>
        <taxon>Pseudomonadota</taxon>
        <taxon>Gammaproteobacteria</taxon>
        <taxon>Chromatiales</taxon>
        <taxon>Ectothiorhodospiraceae</taxon>
        <taxon>Sediminicurvatus</taxon>
    </lineage>
</organism>
<gene>
    <name evidence="4" type="ORF">DEM34_06565</name>
</gene>
<feature type="domain" description="CBS" evidence="3">
    <location>
        <begin position="8"/>
        <end position="69"/>
    </location>
</feature>
<dbReference type="PANTHER" id="PTHR43080">
    <property type="entry name" value="CBS DOMAIN-CONTAINING PROTEIN CBSX3, MITOCHONDRIAL"/>
    <property type="match status" value="1"/>
</dbReference>
<dbReference type="InterPro" id="IPR046342">
    <property type="entry name" value="CBS_dom_sf"/>
</dbReference>
<reference evidence="4 5" key="1">
    <citation type="submission" date="2018-05" db="EMBL/GenBank/DDBJ databases">
        <title>Spiribacter halobius sp. nov., a moderately halophilic bacterium isolated from marine solar saltern.</title>
        <authorList>
            <person name="Zheng W.-S."/>
            <person name="Lu D.-C."/>
            <person name="Du Z.-J."/>
        </authorList>
    </citation>
    <scope>NUCLEOTIDE SEQUENCE [LARGE SCALE GENOMIC DNA]</scope>
    <source>
        <strain evidence="4 5">E85</strain>
    </source>
</reference>
<accession>A0A2U2N460</accession>
<dbReference type="SMART" id="SM00116">
    <property type="entry name" value="CBS"/>
    <property type="match status" value="2"/>
</dbReference>
<dbReference type="InterPro" id="IPR044725">
    <property type="entry name" value="CBSX3_CBS_dom"/>
</dbReference>
<dbReference type="PROSITE" id="PS51371">
    <property type="entry name" value="CBS"/>
    <property type="match status" value="2"/>
</dbReference>
<dbReference type="AlphaFoldDB" id="A0A2U2N460"/>
<keyword evidence="5" id="KW-1185">Reference proteome</keyword>
<keyword evidence="1 2" id="KW-0129">CBS domain</keyword>
<name>A0A2U2N460_9GAMM</name>
<dbReference type="OrthoDB" id="9807125at2"/>
<dbReference type="Pfam" id="PF00571">
    <property type="entry name" value="CBS"/>
    <property type="match status" value="2"/>
</dbReference>
<comment type="caution">
    <text evidence="4">The sequence shown here is derived from an EMBL/GenBank/DDBJ whole genome shotgun (WGS) entry which is preliminary data.</text>
</comment>
<evidence type="ECO:0000313" key="4">
    <source>
        <dbReference type="EMBL" id="PWG63862.1"/>
    </source>
</evidence>
<proteinExistence type="predicted"/>
<feature type="domain" description="CBS" evidence="3">
    <location>
        <begin position="78"/>
        <end position="135"/>
    </location>
</feature>
<evidence type="ECO:0000256" key="1">
    <source>
        <dbReference type="ARBA" id="ARBA00023122"/>
    </source>
</evidence>
<evidence type="ECO:0000313" key="5">
    <source>
        <dbReference type="Proteomes" id="UP000245474"/>
    </source>
</evidence>